<dbReference type="VEuPathDB" id="FungiDB:MELLADRAFT_65983"/>
<dbReference type="HOGENOM" id="CLU_2109568_0_0_1"/>
<sequence>MGLPLLTLFHTPDASATEATKFNYPHYPDLPSVQTPTISPEQSTAPVVHSPIPASKRVLSSTSLALNVVTSANTNSHKLRLQTPLSSTTLTIPIYLRLLYPPFHLPMHKTTRNLN</sequence>
<proteinExistence type="predicted"/>
<evidence type="ECO:0000313" key="2">
    <source>
        <dbReference type="Proteomes" id="UP000001072"/>
    </source>
</evidence>
<dbReference type="KEGG" id="mlr:MELLADRAFT_65983"/>
<gene>
    <name evidence="1" type="ORF">MELLADRAFT_65983</name>
</gene>
<dbReference type="GeneID" id="18930534"/>
<dbReference type="AlphaFoldDB" id="F4RXG0"/>
<evidence type="ECO:0000313" key="1">
    <source>
        <dbReference type="EMBL" id="EGG02961.1"/>
    </source>
</evidence>
<reference evidence="2" key="1">
    <citation type="journal article" date="2011" name="Proc. Natl. Acad. Sci. U.S.A.">
        <title>Obligate biotrophy features unraveled by the genomic analysis of rust fungi.</title>
        <authorList>
            <person name="Duplessis S."/>
            <person name="Cuomo C.A."/>
            <person name="Lin Y.-C."/>
            <person name="Aerts A."/>
            <person name="Tisserant E."/>
            <person name="Veneault-Fourrey C."/>
            <person name="Joly D.L."/>
            <person name="Hacquard S."/>
            <person name="Amselem J."/>
            <person name="Cantarel B.L."/>
            <person name="Chiu R."/>
            <person name="Coutinho P.M."/>
            <person name="Feau N."/>
            <person name="Field M."/>
            <person name="Frey P."/>
            <person name="Gelhaye E."/>
            <person name="Goldberg J."/>
            <person name="Grabherr M.G."/>
            <person name="Kodira C.D."/>
            <person name="Kohler A."/>
            <person name="Kuees U."/>
            <person name="Lindquist E.A."/>
            <person name="Lucas S.M."/>
            <person name="Mago R."/>
            <person name="Mauceli E."/>
            <person name="Morin E."/>
            <person name="Murat C."/>
            <person name="Pangilinan J.L."/>
            <person name="Park R."/>
            <person name="Pearson M."/>
            <person name="Quesneville H."/>
            <person name="Rouhier N."/>
            <person name="Sakthikumar S."/>
            <person name="Salamov A.A."/>
            <person name="Schmutz J."/>
            <person name="Selles B."/>
            <person name="Shapiro H."/>
            <person name="Tanguay P."/>
            <person name="Tuskan G.A."/>
            <person name="Henrissat B."/>
            <person name="Van de Peer Y."/>
            <person name="Rouze P."/>
            <person name="Ellis J.G."/>
            <person name="Dodds P.N."/>
            <person name="Schein J.E."/>
            <person name="Zhong S."/>
            <person name="Hamelin R.C."/>
            <person name="Grigoriev I.V."/>
            <person name="Szabo L.J."/>
            <person name="Martin F."/>
        </authorList>
    </citation>
    <scope>NUCLEOTIDE SEQUENCE [LARGE SCALE GENOMIC DNA]</scope>
    <source>
        <strain evidence="2">98AG31 / pathotype 3-4-7</strain>
    </source>
</reference>
<dbReference type="EMBL" id="GL883127">
    <property type="protein sequence ID" value="EGG02961.1"/>
    <property type="molecule type" value="Genomic_DNA"/>
</dbReference>
<accession>F4RXG0</accession>
<keyword evidence="2" id="KW-1185">Reference proteome</keyword>
<dbReference type="RefSeq" id="XP_007413754.1">
    <property type="nucleotide sequence ID" value="XM_007413692.1"/>
</dbReference>
<organism evidence="2">
    <name type="scientific">Melampsora larici-populina (strain 98AG31 / pathotype 3-4-7)</name>
    <name type="common">Poplar leaf rust fungus</name>
    <dbReference type="NCBI Taxonomy" id="747676"/>
    <lineage>
        <taxon>Eukaryota</taxon>
        <taxon>Fungi</taxon>
        <taxon>Dikarya</taxon>
        <taxon>Basidiomycota</taxon>
        <taxon>Pucciniomycotina</taxon>
        <taxon>Pucciniomycetes</taxon>
        <taxon>Pucciniales</taxon>
        <taxon>Melampsoraceae</taxon>
        <taxon>Melampsora</taxon>
    </lineage>
</organism>
<dbReference type="InParanoid" id="F4RXG0"/>
<name>F4RXG0_MELLP</name>
<protein>
    <submittedName>
        <fullName evidence="1">Uncharacterized protein</fullName>
    </submittedName>
</protein>
<dbReference type="Proteomes" id="UP000001072">
    <property type="component" value="Unassembled WGS sequence"/>
</dbReference>